<dbReference type="InterPro" id="IPR011333">
    <property type="entry name" value="SKP1/BTB/POZ_sf"/>
</dbReference>
<comment type="caution">
    <text evidence="1">The sequence shown here is derived from an EMBL/GenBank/DDBJ whole genome shotgun (WGS) entry which is preliminary data.</text>
</comment>
<evidence type="ECO:0000313" key="2">
    <source>
        <dbReference type="Proteomes" id="UP000232688"/>
    </source>
</evidence>
<protein>
    <submittedName>
        <fullName evidence="1">Uncharacterized protein</fullName>
    </submittedName>
</protein>
<dbReference type="CDD" id="cd18186">
    <property type="entry name" value="BTB_POZ_ZBTB_KLHL-like"/>
    <property type="match status" value="1"/>
</dbReference>
<dbReference type="SUPFAM" id="SSF54695">
    <property type="entry name" value="POZ domain"/>
    <property type="match status" value="1"/>
</dbReference>
<reference evidence="1 2" key="2">
    <citation type="submission" date="2017-10" db="EMBL/GenBank/DDBJ databases">
        <title>Genome analyses suggest a sexual origin of heterokaryosis in a supposedly ancient asexual fungus.</title>
        <authorList>
            <person name="Corradi N."/>
            <person name="Sedzielewska K."/>
            <person name="Noel J."/>
            <person name="Charron P."/>
            <person name="Farinelli L."/>
            <person name="Marton T."/>
            <person name="Kruger M."/>
            <person name="Pelin A."/>
            <person name="Brachmann A."/>
            <person name="Corradi N."/>
        </authorList>
    </citation>
    <scope>NUCLEOTIDE SEQUENCE [LARGE SCALE GENOMIC DNA]</scope>
    <source>
        <strain evidence="1 2">A1</strain>
    </source>
</reference>
<sequence length="137" mass="16373">MTRHHNKKSFLSQTKYDIQMRARAIEHRRKTTMYGNAQGKIGEDREDAIYDDDEYYDITVEVGNDLNVRIFRAHMVILKYHSSYLQRIRPIKKLIRTLTSIKLPNILPETFQIVLRYIYGGKFLCMTNFSLFDPYYP</sequence>
<accession>A0A2I1FA27</accession>
<name>A0A2I1FA27_9GLOM</name>
<dbReference type="Pfam" id="PF00651">
    <property type="entry name" value="BTB"/>
    <property type="match status" value="1"/>
</dbReference>
<dbReference type="InterPro" id="IPR000210">
    <property type="entry name" value="BTB/POZ_dom"/>
</dbReference>
<reference evidence="1 2" key="1">
    <citation type="submission" date="2017-10" db="EMBL/GenBank/DDBJ databases">
        <title>Extensive intraspecific genome diversity in a model arbuscular mycorrhizal fungus.</title>
        <authorList>
            <person name="Chen E.C.H."/>
            <person name="Morin E."/>
            <person name="Baudet D."/>
            <person name="Noel J."/>
            <person name="Ndikumana S."/>
            <person name="Charron P."/>
            <person name="St-Onge C."/>
            <person name="Giorgi J."/>
            <person name="Grigoriev I.V."/>
            <person name="Roux C."/>
            <person name="Martin F.M."/>
            <person name="Corradi N."/>
        </authorList>
    </citation>
    <scope>NUCLEOTIDE SEQUENCE [LARGE SCALE GENOMIC DNA]</scope>
    <source>
        <strain evidence="1 2">A1</strain>
    </source>
</reference>
<dbReference type="Proteomes" id="UP000232688">
    <property type="component" value="Unassembled WGS sequence"/>
</dbReference>
<dbReference type="VEuPathDB" id="FungiDB:RhiirA1_460259"/>
<dbReference type="Gene3D" id="3.30.710.10">
    <property type="entry name" value="Potassium Channel Kv1.1, Chain A"/>
    <property type="match status" value="1"/>
</dbReference>
<gene>
    <name evidence="1" type="ORF">RhiirA1_460259</name>
</gene>
<organism evidence="1 2">
    <name type="scientific">Rhizophagus irregularis</name>
    <dbReference type="NCBI Taxonomy" id="588596"/>
    <lineage>
        <taxon>Eukaryota</taxon>
        <taxon>Fungi</taxon>
        <taxon>Fungi incertae sedis</taxon>
        <taxon>Mucoromycota</taxon>
        <taxon>Glomeromycotina</taxon>
        <taxon>Glomeromycetes</taxon>
        <taxon>Glomerales</taxon>
        <taxon>Glomeraceae</taxon>
        <taxon>Rhizophagus</taxon>
    </lineage>
</organism>
<dbReference type="PROSITE" id="PS50097">
    <property type="entry name" value="BTB"/>
    <property type="match status" value="1"/>
</dbReference>
<proteinExistence type="predicted"/>
<evidence type="ECO:0000313" key="1">
    <source>
        <dbReference type="EMBL" id="PKC66052.1"/>
    </source>
</evidence>
<dbReference type="AlphaFoldDB" id="A0A2I1FA27"/>
<dbReference type="VEuPathDB" id="FungiDB:RhiirFUN_021978"/>
<dbReference type="OrthoDB" id="2441860at2759"/>
<dbReference type="EMBL" id="LLXH01000491">
    <property type="protein sequence ID" value="PKC66052.1"/>
    <property type="molecule type" value="Genomic_DNA"/>
</dbReference>